<reference evidence="1" key="1">
    <citation type="submission" date="2022-01" db="EMBL/GenBank/DDBJ databases">
        <title>Complete genome of Methanomicrobium antiquum DSM 21220.</title>
        <authorList>
            <person name="Chen S.-C."/>
            <person name="You Y.-T."/>
            <person name="Zhou Y.-Z."/>
            <person name="Lai M.-C."/>
        </authorList>
    </citation>
    <scope>NUCLEOTIDE SEQUENCE</scope>
    <source>
        <strain evidence="1">DSM 21220</strain>
    </source>
</reference>
<proteinExistence type="predicted"/>
<dbReference type="KEGG" id="manq:L1994_04155"/>
<evidence type="ECO:0000313" key="1">
    <source>
        <dbReference type="EMBL" id="WFN37590.1"/>
    </source>
</evidence>
<dbReference type="Proteomes" id="UP001218895">
    <property type="component" value="Chromosome"/>
</dbReference>
<accession>A0AAF0FQ25</accession>
<evidence type="ECO:0000313" key="2">
    <source>
        <dbReference type="Proteomes" id="UP001218895"/>
    </source>
</evidence>
<evidence type="ECO:0008006" key="3">
    <source>
        <dbReference type="Google" id="ProtNLM"/>
    </source>
</evidence>
<name>A0AAF0FQ25_9EURY</name>
<protein>
    <recommendedName>
        <fullName evidence="3">Transposase</fullName>
    </recommendedName>
</protein>
<gene>
    <name evidence="1" type="ORF">L1994_04155</name>
</gene>
<organism evidence="1 2">
    <name type="scientific">Methanomicrobium antiquum</name>
    <dbReference type="NCBI Taxonomy" id="487686"/>
    <lineage>
        <taxon>Archaea</taxon>
        <taxon>Methanobacteriati</taxon>
        <taxon>Methanobacteriota</taxon>
        <taxon>Stenosarchaea group</taxon>
        <taxon>Methanomicrobia</taxon>
        <taxon>Methanomicrobiales</taxon>
        <taxon>Methanomicrobiaceae</taxon>
        <taxon>Methanomicrobium</taxon>
    </lineage>
</organism>
<dbReference type="RefSeq" id="WP_278100430.1">
    <property type="nucleotide sequence ID" value="NZ_CP091092.1"/>
</dbReference>
<dbReference type="GeneID" id="79949563"/>
<dbReference type="EMBL" id="CP091092">
    <property type="protein sequence ID" value="WFN37590.1"/>
    <property type="molecule type" value="Genomic_DNA"/>
</dbReference>
<dbReference type="AlphaFoldDB" id="A0AAF0FQ25"/>
<keyword evidence="2" id="KW-1185">Reference proteome</keyword>
<sequence length="160" mass="17916">MKSVLIPSMVIDIITTGVSGLDGYVFEKVENCPFCGGAVKGHDIKKKKFATIIEDNKRKIITVNVKRSRCTSCQKLVYADSPFYKNIRMGSPLVDFCLINLKIHSANHISKILKKMNILVNPSTIRSLKGINADHIAHVDFQGIFFPLSLLNISEKLQIR</sequence>